<dbReference type="Proteomes" id="UP001552299">
    <property type="component" value="Unassembled WGS sequence"/>
</dbReference>
<organism evidence="1 2">
    <name type="scientific">Dendrobium thyrsiflorum</name>
    <name type="common">Pinecone-like raceme dendrobium</name>
    <name type="synonym">Orchid</name>
    <dbReference type="NCBI Taxonomy" id="117978"/>
    <lineage>
        <taxon>Eukaryota</taxon>
        <taxon>Viridiplantae</taxon>
        <taxon>Streptophyta</taxon>
        <taxon>Embryophyta</taxon>
        <taxon>Tracheophyta</taxon>
        <taxon>Spermatophyta</taxon>
        <taxon>Magnoliopsida</taxon>
        <taxon>Liliopsida</taxon>
        <taxon>Asparagales</taxon>
        <taxon>Orchidaceae</taxon>
        <taxon>Epidendroideae</taxon>
        <taxon>Malaxideae</taxon>
        <taxon>Dendrobiinae</taxon>
        <taxon>Dendrobium</taxon>
    </lineage>
</organism>
<evidence type="ECO:0000313" key="2">
    <source>
        <dbReference type="Proteomes" id="UP001552299"/>
    </source>
</evidence>
<dbReference type="AlphaFoldDB" id="A0ABD0VCQ1"/>
<evidence type="ECO:0000313" key="1">
    <source>
        <dbReference type="EMBL" id="KAL0922829.1"/>
    </source>
</evidence>
<accession>A0ABD0VCQ1</accession>
<gene>
    <name evidence="1" type="ORF">M5K25_006854</name>
</gene>
<dbReference type="EMBL" id="JANQDX010000006">
    <property type="protein sequence ID" value="KAL0922829.1"/>
    <property type="molecule type" value="Genomic_DNA"/>
</dbReference>
<proteinExistence type="predicted"/>
<comment type="caution">
    <text evidence="1">The sequence shown here is derived from an EMBL/GenBank/DDBJ whole genome shotgun (WGS) entry which is preliminary data.</text>
</comment>
<keyword evidence="2" id="KW-1185">Reference proteome</keyword>
<protein>
    <submittedName>
        <fullName evidence="1">Uncharacterized protein</fullName>
    </submittedName>
</protein>
<name>A0ABD0VCQ1_DENTH</name>
<reference evidence="1 2" key="1">
    <citation type="journal article" date="2024" name="Plant Biotechnol. J.">
        <title>Dendrobium thyrsiflorum genome and its molecular insights into genes involved in important horticultural traits.</title>
        <authorList>
            <person name="Chen B."/>
            <person name="Wang J.Y."/>
            <person name="Zheng P.J."/>
            <person name="Li K.L."/>
            <person name="Liang Y.M."/>
            <person name="Chen X.F."/>
            <person name="Zhang C."/>
            <person name="Zhao X."/>
            <person name="He X."/>
            <person name="Zhang G.Q."/>
            <person name="Liu Z.J."/>
            <person name="Xu Q."/>
        </authorList>
    </citation>
    <scope>NUCLEOTIDE SEQUENCE [LARGE SCALE GENOMIC DNA]</scope>
    <source>
        <strain evidence="1">GZMU011</strain>
    </source>
</reference>
<sequence length="79" mass="9060">MGCFVQGYLVDLGWDLMPLGSIRALAITITWWCHLVANHLVQRAPSHNRLSCGAIWRQNCRLEDTYHVLTSKRMFENGS</sequence>